<dbReference type="Gene3D" id="3.90.550.20">
    <property type="match status" value="1"/>
</dbReference>
<evidence type="ECO:0000313" key="1">
    <source>
        <dbReference type="EMBL" id="USS84723.1"/>
    </source>
</evidence>
<gene>
    <name evidence="1" type="ORF">M3M35_05290</name>
</gene>
<dbReference type="InterPro" id="IPR008441">
    <property type="entry name" value="AfumC-like_glycosyl_Trfase"/>
</dbReference>
<name>A0ABY5BR65_9LACO</name>
<dbReference type="Proteomes" id="UP001056707">
    <property type="component" value="Chromosome"/>
</dbReference>
<dbReference type="SUPFAM" id="SSF53448">
    <property type="entry name" value="Nucleotide-diphospho-sugar transferases"/>
    <property type="match status" value="1"/>
</dbReference>
<keyword evidence="2" id="KW-1185">Reference proteome</keyword>
<accession>A0ABY5BR65</accession>
<dbReference type="InterPro" id="IPR029044">
    <property type="entry name" value="Nucleotide-diphossugar_trans"/>
</dbReference>
<reference evidence="1" key="1">
    <citation type="submission" date="2022-05" db="EMBL/GenBank/DDBJ databases">
        <authorList>
            <person name="Oliphant S.A."/>
            <person name="Watson-Haigh N.S."/>
            <person name="Sumby K.M."/>
            <person name="Gardner J.M."/>
            <person name="Jiranek V."/>
        </authorList>
    </citation>
    <scope>NUCLEOTIDE SEQUENCE</scope>
    <source>
        <strain evidence="1">KI16_H9</strain>
    </source>
</reference>
<sequence>MQKKINNLAIKYFKSTLFISKVLRRTKICPNSIQKSYNNARQNQIVRLLSRKYADIIQQYQVPLSEEHQLGNYVWLFWWQGIETAPQIVQDCVAETKKVCEKNQRKLIIINQDNYTDYVDLPSLIVNKFKNHKMPTFHFADILRFKLIYQHGGLWMDATNFITPQFDFSKTEHDFYSIQSPNPQYYDVSHGKWATFILSGSVHSPLFKFVYEFLVDYWKHNDRLLDYFLVDYVLRIAYTNNIDQFPAKINHDTTYYSNPYFFLGKMNAEMEPQRFKAILEASDFYKLTYKYQQIPGTNRIDNLFNQEVRQSGNNH</sequence>
<dbReference type="RefSeq" id="WP_252749626.1">
    <property type="nucleotide sequence ID" value="NZ_CP097116.1"/>
</dbReference>
<organism evidence="1 2">
    <name type="scientific">Fructilactobacillus myrtifloralis</name>
    <dbReference type="NCBI Taxonomy" id="2940301"/>
    <lineage>
        <taxon>Bacteria</taxon>
        <taxon>Bacillati</taxon>
        <taxon>Bacillota</taxon>
        <taxon>Bacilli</taxon>
        <taxon>Lactobacillales</taxon>
        <taxon>Lactobacillaceae</taxon>
        <taxon>Fructilactobacillus</taxon>
    </lineage>
</organism>
<dbReference type="EMBL" id="CP097116">
    <property type="protein sequence ID" value="USS84723.1"/>
    <property type="molecule type" value="Genomic_DNA"/>
</dbReference>
<dbReference type="Pfam" id="PF05704">
    <property type="entry name" value="Caps_synth"/>
    <property type="match status" value="1"/>
</dbReference>
<evidence type="ECO:0000313" key="2">
    <source>
        <dbReference type="Proteomes" id="UP001056707"/>
    </source>
</evidence>
<proteinExistence type="predicted"/>
<protein>
    <submittedName>
        <fullName evidence="1">Capsular polysaccharide synthesis protein</fullName>
    </submittedName>
</protein>